<evidence type="ECO:0000313" key="2">
    <source>
        <dbReference type="EMBL" id="QHU00122.1"/>
    </source>
</evidence>
<feature type="region of interest" description="Disordered" evidence="1">
    <location>
        <begin position="103"/>
        <end position="131"/>
    </location>
</feature>
<accession>A0A6C0J3A7</accession>
<name>A0A6C0J3A7_9ZZZZ</name>
<reference evidence="2" key="1">
    <citation type="journal article" date="2020" name="Nature">
        <title>Giant virus diversity and host interactions through global metagenomics.</title>
        <authorList>
            <person name="Schulz F."/>
            <person name="Roux S."/>
            <person name="Paez-Espino D."/>
            <person name="Jungbluth S."/>
            <person name="Walsh D.A."/>
            <person name="Denef V.J."/>
            <person name="McMahon K.D."/>
            <person name="Konstantinidis K.T."/>
            <person name="Eloe-Fadrosh E.A."/>
            <person name="Kyrpides N.C."/>
            <person name="Woyke T."/>
        </authorList>
    </citation>
    <scope>NUCLEOTIDE SEQUENCE</scope>
    <source>
        <strain evidence="2">GVMAG-M-3300025860-12</strain>
    </source>
</reference>
<sequence>MSNTYKLVNPYIKGEMKTSIKTKNSINAAKTFYKNLSEHFNNNIPKFYFTIQKGGSGKGKLYHFEVSEKKTNSEVSYSIKPYEVKGELSDKFVDTLKSFKSRYNKKGSGKSRKTSNKGKKRGKKSEKKDSPSDVNYWDYDYVPAVSQPLYYFYYDPQVYKLDSFFIPTFYAYATPFIEINGLGYSYVL</sequence>
<dbReference type="EMBL" id="MN740323">
    <property type="protein sequence ID" value="QHU00122.1"/>
    <property type="molecule type" value="Genomic_DNA"/>
</dbReference>
<proteinExistence type="predicted"/>
<organism evidence="2">
    <name type="scientific">viral metagenome</name>
    <dbReference type="NCBI Taxonomy" id="1070528"/>
    <lineage>
        <taxon>unclassified sequences</taxon>
        <taxon>metagenomes</taxon>
        <taxon>organismal metagenomes</taxon>
    </lineage>
</organism>
<protein>
    <submittedName>
        <fullName evidence="2">Uncharacterized protein</fullName>
    </submittedName>
</protein>
<evidence type="ECO:0000256" key="1">
    <source>
        <dbReference type="SAM" id="MobiDB-lite"/>
    </source>
</evidence>
<feature type="compositionally biased region" description="Basic residues" evidence="1">
    <location>
        <begin position="103"/>
        <end position="125"/>
    </location>
</feature>
<dbReference type="AlphaFoldDB" id="A0A6C0J3A7"/>